<protein>
    <submittedName>
        <fullName evidence="1">Uncharacterized protein</fullName>
    </submittedName>
</protein>
<gene>
    <name evidence="1" type="ORF">CFX0092_B0814</name>
</gene>
<proteinExistence type="predicted"/>
<dbReference type="KEGG" id="pbf:CFX0092_B0814"/>
<sequence length="176" mass="19649">MTDTIEVGHRYRNPAGEYEIMAIDGMWATVRYEDGMTKRHLLAALKIHWENNQAGAEAAALAAQKTAKAPRVRAPKAAAPFPIDETSGLIAAIVRAKSLVDDPYVTRQTIVEGLMADPRGLEIITTAHKALFYRTPEWIAGSMVDQFGKDISRKGSPVRDKFDRQQVDNVWAYRPR</sequence>
<organism evidence="1 2">
    <name type="scientific">Candidatus Promineifilum breve</name>
    <dbReference type="NCBI Taxonomy" id="1806508"/>
    <lineage>
        <taxon>Bacteria</taxon>
        <taxon>Bacillati</taxon>
        <taxon>Chloroflexota</taxon>
        <taxon>Ardenticatenia</taxon>
        <taxon>Candidatus Promineifilales</taxon>
        <taxon>Candidatus Promineifilaceae</taxon>
        <taxon>Candidatus Promineifilum</taxon>
    </lineage>
</organism>
<accession>A0A160TA01</accession>
<dbReference type="AlphaFoldDB" id="A0A160TA01"/>
<name>A0A160TA01_9CHLR</name>
<keyword evidence="2" id="KW-1185">Reference proteome</keyword>
<dbReference type="Proteomes" id="UP000215027">
    <property type="component" value="Chromosome II"/>
</dbReference>
<evidence type="ECO:0000313" key="1">
    <source>
        <dbReference type="EMBL" id="CUS06348.1"/>
    </source>
</evidence>
<reference evidence="1" key="1">
    <citation type="submission" date="2016-01" db="EMBL/GenBank/DDBJ databases">
        <authorList>
            <person name="Mcilroy J.S."/>
            <person name="Karst M S."/>
            <person name="Albertsen M."/>
        </authorList>
    </citation>
    <scope>NUCLEOTIDE SEQUENCE</scope>
    <source>
        <strain evidence="1">Cfx-K</strain>
    </source>
</reference>
<dbReference type="RefSeq" id="WP_095045627.1">
    <property type="nucleotide sequence ID" value="NZ_LN890656.1"/>
</dbReference>
<evidence type="ECO:0000313" key="2">
    <source>
        <dbReference type="Proteomes" id="UP000215027"/>
    </source>
</evidence>
<dbReference type="EMBL" id="LN890656">
    <property type="protein sequence ID" value="CUS06348.1"/>
    <property type="molecule type" value="Genomic_DNA"/>
</dbReference>